<evidence type="ECO:0000313" key="8">
    <source>
        <dbReference type="EMBL" id="KAL3665673.1"/>
    </source>
</evidence>
<name>A0ABD3FFE0_9STRA</name>
<evidence type="ECO:0000259" key="7">
    <source>
        <dbReference type="Pfam" id="PF01061"/>
    </source>
</evidence>
<sequence>MILMTTLCQGNIAFGSVLPFTARERAAFYREQNAQTYSVFWFFVGSTVVEIPYALTCGLLFSAVFYPLLGFTSIGTGLLYWINVSLF</sequence>
<evidence type="ECO:0000256" key="2">
    <source>
        <dbReference type="ARBA" id="ARBA00022448"/>
    </source>
</evidence>
<dbReference type="AlphaFoldDB" id="A0ABD3FFE0"/>
<feature type="transmembrane region" description="Helical" evidence="6">
    <location>
        <begin position="39"/>
        <end position="56"/>
    </location>
</feature>
<evidence type="ECO:0000256" key="6">
    <source>
        <dbReference type="SAM" id="Phobius"/>
    </source>
</evidence>
<keyword evidence="4 6" id="KW-1133">Transmembrane helix</keyword>
<evidence type="ECO:0000256" key="1">
    <source>
        <dbReference type="ARBA" id="ARBA00004141"/>
    </source>
</evidence>
<evidence type="ECO:0000256" key="3">
    <source>
        <dbReference type="ARBA" id="ARBA00022692"/>
    </source>
</evidence>
<proteinExistence type="predicted"/>
<feature type="transmembrane region" description="Helical" evidence="6">
    <location>
        <begin position="63"/>
        <end position="82"/>
    </location>
</feature>
<keyword evidence="5 6" id="KW-0472">Membrane</keyword>
<accession>A0ABD3FFE0</accession>
<evidence type="ECO:0000256" key="4">
    <source>
        <dbReference type="ARBA" id="ARBA00022989"/>
    </source>
</evidence>
<dbReference type="Proteomes" id="UP001632037">
    <property type="component" value="Unassembled WGS sequence"/>
</dbReference>
<keyword evidence="3 6" id="KW-0812">Transmembrane</keyword>
<dbReference type="EMBL" id="JBIMZQ010000019">
    <property type="protein sequence ID" value="KAL3665673.1"/>
    <property type="molecule type" value="Genomic_DNA"/>
</dbReference>
<feature type="domain" description="ABC-2 type transporter transmembrane" evidence="7">
    <location>
        <begin position="2"/>
        <end position="86"/>
    </location>
</feature>
<dbReference type="PANTHER" id="PTHR19241">
    <property type="entry name" value="ATP-BINDING CASSETTE TRANSPORTER"/>
    <property type="match status" value="1"/>
</dbReference>
<dbReference type="GO" id="GO:0016020">
    <property type="term" value="C:membrane"/>
    <property type="evidence" value="ECO:0007669"/>
    <property type="project" value="UniProtKB-SubCell"/>
</dbReference>
<dbReference type="Pfam" id="PF01061">
    <property type="entry name" value="ABC2_membrane"/>
    <property type="match status" value="1"/>
</dbReference>
<evidence type="ECO:0000256" key="5">
    <source>
        <dbReference type="ARBA" id="ARBA00023136"/>
    </source>
</evidence>
<dbReference type="InterPro" id="IPR013525">
    <property type="entry name" value="ABC2_TM"/>
</dbReference>
<keyword evidence="2" id="KW-0813">Transport</keyword>
<comment type="subcellular location">
    <subcellularLocation>
        <location evidence="1">Membrane</location>
        <topology evidence="1">Multi-pass membrane protein</topology>
    </subcellularLocation>
</comment>
<reference evidence="8 9" key="1">
    <citation type="submission" date="2024-09" db="EMBL/GenBank/DDBJ databases">
        <title>Genome sequencing and assembly of Phytophthora oleae, isolate VK10A, causative agent of rot of olive drupes.</title>
        <authorList>
            <person name="Conti Taguali S."/>
            <person name="Riolo M."/>
            <person name="La Spada F."/>
            <person name="Cacciola S.O."/>
            <person name="Dionisio G."/>
        </authorList>
    </citation>
    <scope>NUCLEOTIDE SEQUENCE [LARGE SCALE GENOMIC DNA]</scope>
    <source>
        <strain evidence="8 9">VK10A</strain>
    </source>
</reference>
<evidence type="ECO:0000313" key="9">
    <source>
        <dbReference type="Proteomes" id="UP001632037"/>
    </source>
</evidence>
<gene>
    <name evidence="8" type="ORF">V7S43_009106</name>
</gene>
<organism evidence="8 9">
    <name type="scientific">Phytophthora oleae</name>
    <dbReference type="NCBI Taxonomy" id="2107226"/>
    <lineage>
        <taxon>Eukaryota</taxon>
        <taxon>Sar</taxon>
        <taxon>Stramenopiles</taxon>
        <taxon>Oomycota</taxon>
        <taxon>Peronosporomycetes</taxon>
        <taxon>Peronosporales</taxon>
        <taxon>Peronosporaceae</taxon>
        <taxon>Phytophthora</taxon>
    </lineage>
</organism>
<keyword evidence="9" id="KW-1185">Reference proteome</keyword>
<comment type="caution">
    <text evidence="8">The sequence shown here is derived from an EMBL/GenBank/DDBJ whole genome shotgun (WGS) entry which is preliminary data.</text>
</comment>
<protein>
    <recommendedName>
        <fullName evidence="7">ABC-2 type transporter transmembrane domain-containing protein</fullName>
    </recommendedName>
</protein>